<evidence type="ECO:0000256" key="5">
    <source>
        <dbReference type="ARBA" id="ARBA00013143"/>
    </source>
</evidence>
<dbReference type="PANTHER" id="PTHR43761:SF1">
    <property type="entry name" value="D-ISOMER SPECIFIC 2-HYDROXYACID DEHYDROGENASE CATALYTIC DOMAIN-CONTAINING PROTEIN-RELATED"/>
    <property type="match status" value="1"/>
</dbReference>
<dbReference type="EC" id="1.1.1.95" evidence="5"/>
<accession>A0ABV9TAX5</accession>
<gene>
    <name evidence="14" type="primary">serA</name>
    <name evidence="14" type="ORF">ACFPDQ_02515</name>
</gene>
<dbReference type="PROSITE" id="PS00065">
    <property type="entry name" value="D_2_HYDROXYACID_DH_1"/>
    <property type="match status" value="1"/>
</dbReference>
<dbReference type="PROSITE" id="PS00670">
    <property type="entry name" value="D_2_HYDROXYACID_DH_2"/>
    <property type="match status" value="1"/>
</dbReference>
<dbReference type="Pfam" id="PF22629">
    <property type="entry name" value="ACT_AHAS_ss"/>
    <property type="match status" value="1"/>
</dbReference>
<evidence type="ECO:0000256" key="9">
    <source>
        <dbReference type="ARBA" id="ARBA00030455"/>
    </source>
</evidence>
<dbReference type="InterPro" id="IPR054480">
    <property type="entry name" value="AHAS_small-like_ACT"/>
</dbReference>
<dbReference type="InterPro" id="IPR050418">
    <property type="entry name" value="D-iso_2-hydroxyacid_DH_PdxB"/>
</dbReference>
<comment type="similarity">
    <text evidence="3 12">Belongs to the D-isomer specific 2-hydroxyacid dehydrogenase family.</text>
</comment>
<comment type="caution">
    <text evidence="14">The sequence shown here is derived from an EMBL/GenBank/DDBJ whole genome shotgun (WGS) entry which is preliminary data.</text>
</comment>
<dbReference type="SUPFAM" id="SSF55021">
    <property type="entry name" value="ACT-like"/>
    <property type="match status" value="1"/>
</dbReference>
<dbReference type="NCBIfam" id="NF008759">
    <property type="entry name" value="PRK11790.1"/>
    <property type="match status" value="1"/>
</dbReference>
<dbReference type="InterPro" id="IPR006139">
    <property type="entry name" value="D-isomer_2_OHA_DH_cat_dom"/>
</dbReference>
<evidence type="ECO:0000256" key="12">
    <source>
        <dbReference type="RuleBase" id="RU003719"/>
    </source>
</evidence>
<dbReference type="InterPro" id="IPR002912">
    <property type="entry name" value="ACT_dom"/>
</dbReference>
<dbReference type="CDD" id="cd12176">
    <property type="entry name" value="PGDH_3"/>
    <property type="match status" value="1"/>
</dbReference>
<dbReference type="Pfam" id="PF02826">
    <property type="entry name" value="2-Hacid_dh_C"/>
    <property type="match status" value="1"/>
</dbReference>
<comment type="catalytic activity">
    <reaction evidence="10">
        <text>(R)-2-hydroxyglutarate + NAD(+) = 2-oxoglutarate + NADH + H(+)</text>
        <dbReference type="Rhea" id="RHEA:49612"/>
        <dbReference type="ChEBI" id="CHEBI:15378"/>
        <dbReference type="ChEBI" id="CHEBI:15801"/>
        <dbReference type="ChEBI" id="CHEBI:16810"/>
        <dbReference type="ChEBI" id="CHEBI:57540"/>
        <dbReference type="ChEBI" id="CHEBI:57945"/>
        <dbReference type="EC" id="1.1.1.399"/>
    </reaction>
</comment>
<evidence type="ECO:0000256" key="4">
    <source>
        <dbReference type="ARBA" id="ARBA00013001"/>
    </source>
</evidence>
<evidence type="ECO:0000256" key="11">
    <source>
        <dbReference type="ARBA" id="ARBA00048731"/>
    </source>
</evidence>
<organism evidence="14 15">
    <name type="scientific">Pseudofrancisella aestuarii</name>
    <dbReference type="NCBI Taxonomy" id="2670347"/>
    <lineage>
        <taxon>Bacteria</taxon>
        <taxon>Pseudomonadati</taxon>
        <taxon>Pseudomonadota</taxon>
        <taxon>Gammaproteobacteria</taxon>
        <taxon>Thiotrichales</taxon>
        <taxon>Francisellaceae</taxon>
        <taxon>Pseudofrancisella</taxon>
    </lineage>
</organism>
<evidence type="ECO:0000256" key="1">
    <source>
        <dbReference type="ARBA" id="ARBA00003800"/>
    </source>
</evidence>
<dbReference type="SUPFAM" id="SSF52283">
    <property type="entry name" value="Formate/glycerate dehydrogenase catalytic domain-like"/>
    <property type="match status" value="1"/>
</dbReference>
<evidence type="ECO:0000313" key="14">
    <source>
        <dbReference type="EMBL" id="MFC4891918.1"/>
    </source>
</evidence>
<dbReference type="InterPro" id="IPR029752">
    <property type="entry name" value="D-isomer_DH_CS1"/>
</dbReference>
<comment type="catalytic activity">
    <reaction evidence="11">
        <text>(2R)-3-phosphoglycerate + NAD(+) = 3-phosphooxypyruvate + NADH + H(+)</text>
        <dbReference type="Rhea" id="RHEA:12641"/>
        <dbReference type="ChEBI" id="CHEBI:15378"/>
        <dbReference type="ChEBI" id="CHEBI:18110"/>
        <dbReference type="ChEBI" id="CHEBI:57540"/>
        <dbReference type="ChEBI" id="CHEBI:57945"/>
        <dbReference type="ChEBI" id="CHEBI:58272"/>
        <dbReference type="EC" id="1.1.1.95"/>
    </reaction>
</comment>
<evidence type="ECO:0000259" key="13">
    <source>
        <dbReference type="PROSITE" id="PS51671"/>
    </source>
</evidence>
<name>A0ABV9TAX5_9GAMM</name>
<comment type="function">
    <text evidence="1">Catalyzes the reversible oxidation of 3-phospho-D-glycerate to 3-phosphonooxypyruvate, the first step of the phosphorylated L-serine biosynthesis pathway. Also catalyzes the reversible oxidation of 2-hydroxyglutarate to 2-oxoglutarate.</text>
</comment>
<evidence type="ECO:0000256" key="10">
    <source>
        <dbReference type="ARBA" id="ARBA00048126"/>
    </source>
</evidence>
<keyword evidence="8" id="KW-0520">NAD</keyword>
<evidence type="ECO:0000313" key="15">
    <source>
        <dbReference type="Proteomes" id="UP001595926"/>
    </source>
</evidence>
<evidence type="ECO:0000256" key="8">
    <source>
        <dbReference type="ARBA" id="ARBA00023027"/>
    </source>
</evidence>
<dbReference type="EC" id="1.1.1.399" evidence="4"/>
<dbReference type="PANTHER" id="PTHR43761">
    <property type="entry name" value="D-ISOMER SPECIFIC 2-HYDROXYACID DEHYDROGENASE FAMILY PROTEIN (AFU_ORTHOLOGUE AFUA_1G13630)"/>
    <property type="match status" value="1"/>
</dbReference>
<dbReference type="EMBL" id="JBHSJH010000001">
    <property type="protein sequence ID" value="MFC4891918.1"/>
    <property type="molecule type" value="Genomic_DNA"/>
</dbReference>
<dbReference type="Gene3D" id="3.40.50.720">
    <property type="entry name" value="NAD(P)-binding Rossmann-like Domain"/>
    <property type="match status" value="2"/>
</dbReference>
<sequence length="411" mass="45186">MSQLSLSKKKIPILLLEGIHQNAVDAFEAAGYENIEVMSTALEGQELIDKLKDFKIVGIRSRTQMTKEVIENSDHLAAIGCFCIGTNQVDLQTAQEFGIPVFNAPFSNTRSVAELVLAEAMLLIRNVIDKNAKTHQGVWLKSADLAHEVRGKTLGIIGYGHIGTQLGILAESVGLNVIFYDVEEKLPLGNATQVKSLNELLNKSDVVSLHVPQLPSTKNMISKDQFEQMKENSILINASRGNVVDISALVNALETKKLKGAAIDVFPKEPSSKEESFVSPLTKFDNVFLTPHIGGSTIEAQENIATEVSTKLVKYSDNGSTLNAVNFPELSLPSHASSHRILHIHENIPGMMNKINQILADKNINVDGQYLRTLEKVGYVVMDIQSNSDQARELVAEFKNIKGTIRARYLM</sequence>
<dbReference type="InterPro" id="IPR029753">
    <property type="entry name" value="D-isomer_DH_CS"/>
</dbReference>
<dbReference type="SUPFAM" id="SSF51735">
    <property type="entry name" value="NAD(P)-binding Rossmann-fold domains"/>
    <property type="match status" value="1"/>
</dbReference>
<dbReference type="Pfam" id="PF00389">
    <property type="entry name" value="2-Hacid_dh"/>
    <property type="match status" value="1"/>
</dbReference>
<proteinExistence type="inferred from homology"/>
<dbReference type="RefSeq" id="WP_119330359.1">
    <property type="nucleotide sequence ID" value="NZ_JBHSJH010000001.1"/>
</dbReference>
<dbReference type="InterPro" id="IPR036291">
    <property type="entry name" value="NAD(P)-bd_dom_sf"/>
</dbReference>
<dbReference type="PROSITE" id="PS00671">
    <property type="entry name" value="D_2_HYDROXYACID_DH_3"/>
    <property type="match status" value="1"/>
</dbReference>
<feature type="domain" description="ACT" evidence="13">
    <location>
        <begin position="340"/>
        <end position="411"/>
    </location>
</feature>
<dbReference type="InterPro" id="IPR006140">
    <property type="entry name" value="D-isomer_DH_NAD-bd"/>
</dbReference>
<evidence type="ECO:0000256" key="3">
    <source>
        <dbReference type="ARBA" id="ARBA00005854"/>
    </source>
</evidence>
<comment type="pathway">
    <text evidence="2">Amino-acid biosynthesis; L-serine biosynthesis; L-serine from 3-phospho-D-glycerate: step 1/3.</text>
</comment>
<evidence type="ECO:0000256" key="6">
    <source>
        <dbReference type="ARBA" id="ARBA00021582"/>
    </source>
</evidence>
<dbReference type="CDD" id="cd04901">
    <property type="entry name" value="ACT_3PGDH"/>
    <property type="match status" value="1"/>
</dbReference>
<evidence type="ECO:0000256" key="7">
    <source>
        <dbReference type="ARBA" id="ARBA00023002"/>
    </source>
</evidence>
<reference evidence="15" key="1">
    <citation type="journal article" date="2019" name="Int. J. Syst. Evol. Microbiol.">
        <title>The Global Catalogue of Microorganisms (GCM) 10K type strain sequencing project: providing services to taxonomists for standard genome sequencing and annotation.</title>
        <authorList>
            <consortium name="The Broad Institute Genomics Platform"/>
            <consortium name="The Broad Institute Genome Sequencing Center for Infectious Disease"/>
            <person name="Wu L."/>
            <person name="Ma J."/>
        </authorList>
    </citation>
    <scope>NUCLEOTIDE SEQUENCE [LARGE SCALE GENOMIC DNA]</scope>
    <source>
        <strain evidence="15">CGMCC 1.13718</strain>
    </source>
</reference>
<dbReference type="InterPro" id="IPR045865">
    <property type="entry name" value="ACT-like_dom_sf"/>
</dbReference>
<keyword evidence="15" id="KW-1185">Reference proteome</keyword>
<dbReference type="GO" id="GO:0004617">
    <property type="term" value="F:phosphoglycerate dehydrogenase activity"/>
    <property type="evidence" value="ECO:0007669"/>
    <property type="project" value="UniProtKB-EC"/>
</dbReference>
<dbReference type="PROSITE" id="PS51671">
    <property type="entry name" value="ACT"/>
    <property type="match status" value="1"/>
</dbReference>
<keyword evidence="7 12" id="KW-0560">Oxidoreductase</keyword>
<evidence type="ECO:0000256" key="2">
    <source>
        <dbReference type="ARBA" id="ARBA00005216"/>
    </source>
</evidence>
<dbReference type="Gene3D" id="3.30.70.260">
    <property type="match status" value="1"/>
</dbReference>
<dbReference type="Proteomes" id="UP001595926">
    <property type="component" value="Unassembled WGS sequence"/>
</dbReference>
<protein>
    <recommendedName>
        <fullName evidence="6">D-3-phosphoglycerate dehydrogenase</fullName>
        <ecNumber evidence="4">1.1.1.399</ecNumber>
        <ecNumber evidence="5">1.1.1.95</ecNumber>
    </recommendedName>
    <alternativeName>
        <fullName evidence="9">2-oxoglutarate reductase</fullName>
    </alternativeName>
</protein>